<reference evidence="2 3" key="1">
    <citation type="submission" date="2020-08" db="EMBL/GenBank/DDBJ databases">
        <authorList>
            <person name="Hejnol A."/>
        </authorList>
    </citation>
    <scope>NUCLEOTIDE SEQUENCE [LARGE SCALE GENOMIC DNA]</scope>
</reference>
<dbReference type="PANTHER" id="PTHR11034">
    <property type="entry name" value="N-MYC DOWNSTREAM REGULATED"/>
    <property type="match status" value="1"/>
</dbReference>
<dbReference type="InterPro" id="IPR029058">
    <property type="entry name" value="AB_hydrolase_fold"/>
</dbReference>
<dbReference type="Proteomes" id="UP000549394">
    <property type="component" value="Unassembled WGS sequence"/>
</dbReference>
<dbReference type="Gene3D" id="3.40.50.1820">
    <property type="entry name" value="alpha/beta hydrolase"/>
    <property type="match status" value="1"/>
</dbReference>
<keyword evidence="3" id="KW-1185">Reference proteome</keyword>
<evidence type="ECO:0000256" key="1">
    <source>
        <dbReference type="ARBA" id="ARBA00005598"/>
    </source>
</evidence>
<sequence length="340" mass="38285">MEQKTIKCGDVGEINVYVQGNRSSNEKVIFTVHDLGCNYLQYDDFINHERMQPIRDRTVWVHVAVPGQETDASDLPSTYSFPTMQKLGESLIHILDELKIKEVLCFGEGAGANILARFACKHSDRVMGVVLLHCTGTTAGLMESLKDKVINWKLEHIGMNPTAEQYLVLHRFGSSSSKFNTAENAEQLKQVIANFQEELRQHVNPKNLKKFVEAFLKRTSIADKITHLKCPMLLVTGQKSVFSGTTNSLAQTVSRHASVKDLVNFIEVKRVANVLEEAPEKMAESFQYFIQGLGWASGIPMVHVERPPKSRLRSMSMEVYDQPKLRLRSMSGGENDISQM</sequence>
<gene>
    <name evidence="2" type="ORF">DGYR_LOCUS6628</name>
</gene>
<dbReference type="InterPro" id="IPR004142">
    <property type="entry name" value="NDRG"/>
</dbReference>
<dbReference type="SUPFAM" id="SSF53474">
    <property type="entry name" value="alpha/beta-Hydrolases"/>
    <property type="match status" value="1"/>
</dbReference>
<dbReference type="EMBL" id="CAJFCJ010000008">
    <property type="protein sequence ID" value="CAD5118213.1"/>
    <property type="molecule type" value="Genomic_DNA"/>
</dbReference>
<dbReference type="OrthoDB" id="191979at2759"/>
<evidence type="ECO:0000313" key="3">
    <source>
        <dbReference type="Proteomes" id="UP000549394"/>
    </source>
</evidence>
<organism evidence="2 3">
    <name type="scientific">Dimorphilus gyrociliatus</name>
    <dbReference type="NCBI Taxonomy" id="2664684"/>
    <lineage>
        <taxon>Eukaryota</taxon>
        <taxon>Metazoa</taxon>
        <taxon>Spiralia</taxon>
        <taxon>Lophotrochozoa</taxon>
        <taxon>Annelida</taxon>
        <taxon>Polychaeta</taxon>
        <taxon>Polychaeta incertae sedis</taxon>
        <taxon>Dinophilidae</taxon>
        <taxon>Dimorphilus</taxon>
    </lineage>
</organism>
<comment type="similarity">
    <text evidence="1">Belongs to the NDRG family.</text>
</comment>
<comment type="caution">
    <text evidence="2">The sequence shown here is derived from an EMBL/GenBank/DDBJ whole genome shotgun (WGS) entry which is preliminary data.</text>
</comment>
<accession>A0A7I8VPL7</accession>
<dbReference type="Pfam" id="PF03096">
    <property type="entry name" value="Ndr"/>
    <property type="match status" value="1"/>
</dbReference>
<name>A0A7I8VPL7_9ANNE</name>
<evidence type="ECO:0000313" key="2">
    <source>
        <dbReference type="EMBL" id="CAD5118213.1"/>
    </source>
</evidence>
<dbReference type="AlphaFoldDB" id="A0A7I8VPL7"/>
<proteinExistence type="inferred from homology"/>
<protein>
    <submittedName>
        <fullName evidence="2">DgyrCDS6936</fullName>
    </submittedName>
</protein>